<sequence length="140" mass="15516">MQKKILLIMFAALITCKTESPPDGGEQLLATYLIKSSEAVIIIDYNANRGLLNYAIANSVGKLQPFSSSEHVPVMINSNGSFQISTALDGTIINQNKNFNENMKDGIIITSDYFLINSLDGCNLLKFQEKTFQRINCSLF</sequence>
<proteinExistence type="predicted"/>
<evidence type="ECO:0008006" key="3">
    <source>
        <dbReference type="Google" id="ProtNLM"/>
    </source>
</evidence>
<name>A0ABY2N9E4_9LEPT</name>
<dbReference type="Proteomes" id="UP000297422">
    <property type="component" value="Unassembled WGS sequence"/>
</dbReference>
<evidence type="ECO:0000313" key="1">
    <source>
        <dbReference type="EMBL" id="TGM18977.1"/>
    </source>
</evidence>
<accession>A0ABY2N9E4</accession>
<reference evidence="2" key="1">
    <citation type="journal article" date="2019" name="PLoS Negl. Trop. Dis.">
        <title>Revisiting the worldwide diversity of Leptospira species in the environment.</title>
        <authorList>
            <person name="Vincent A.T."/>
            <person name="Schiettekatte O."/>
            <person name="Bourhy P."/>
            <person name="Veyrier F.J."/>
            <person name="Picardeau M."/>
        </authorList>
    </citation>
    <scope>NUCLEOTIDE SEQUENCE [LARGE SCALE GENOMIC DNA]</scope>
    <source>
        <strain evidence="2">201702407</strain>
    </source>
</reference>
<comment type="caution">
    <text evidence="1">The sequence shown here is derived from an EMBL/GenBank/DDBJ whole genome shotgun (WGS) entry which is preliminary data.</text>
</comment>
<dbReference type="RefSeq" id="WP_135684316.1">
    <property type="nucleotide sequence ID" value="NZ_RQEQ01000037.1"/>
</dbReference>
<organism evidence="1 2">
    <name type="scientific">Leptospira stimsonii</name>
    <dbReference type="NCBI Taxonomy" id="2202203"/>
    <lineage>
        <taxon>Bacteria</taxon>
        <taxon>Pseudomonadati</taxon>
        <taxon>Spirochaetota</taxon>
        <taxon>Spirochaetia</taxon>
        <taxon>Leptospirales</taxon>
        <taxon>Leptospiraceae</taxon>
        <taxon>Leptospira</taxon>
    </lineage>
</organism>
<dbReference type="EMBL" id="RQGT01000032">
    <property type="protein sequence ID" value="TGM18977.1"/>
    <property type="molecule type" value="Genomic_DNA"/>
</dbReference>
<gene>
    <name evidence="1" type="ORF">EHQ90_05495</name>
</gene>
<keyword evidence="2" id="KW-1185">Reference proteome</keyword>
<protein>
    <recommendedName>
        <fullName evidence="3">Lipoprotein</fullName>
    </recommendedName>
</protein>
<evidence type="ECO:0000313" key="2">
    <source>
        <dbReference type="Proteomes" id="UP000297422"/>
    </source>
</evidence>